<name>A0A6A6IN63_9PLEO</name>
<gene>
    <name evidence="1" type="ORF">BU26DRAFT_561489</name>
</gene>
<dbReference type="RefSeq" id="XP_033686681.1">
    <property type="nucleotide sequence ID" value="XM_033832914.1"/>
</dbReference>
<dbReference type="EMBL" id="ML987192">
    <property type="protein sequence ID" value="KAF2251677.1"/>
    <property type="molecule type" value="Genomic_DNA"/>
</dbReference>
<dbReference type="AlphaFoldDB" id="A0A6A6IN63"/>
<proteinExistence type="predicted"/>
<protein>
    <submittedName>
        <fullName evidence="1">Uncharacterized protein</fullName>
    </submittedName>
</protein>
<reference evidence="1" key="1">
    <citation type="journal article" date="2020" name="Stud. Mycol.">
        <title>101 Dothideomycetes genomes: a test case for predicting lifestyles and emergence of pathogens.</title>
        <authorList>
            <person name="Haridas S."/>
            <person name="Albert R."/>
            <person name="Binder M."/>
            <person name="Bloem J."/>
            <person name="Labutti K."/>
            <person name="Salamov A."/>
            <person name="Andreopoulos B."/>
            <person name="Baker S."/>
            <person name="Barry K."/>
            <person name="Bills G."/>
            <person name="Bluhm B."/>
            <person name="Cannon C."/>
            <person name="Castanera R."/>
            <person name="Culley D."/>
            <person name="Daum C."/>
            <person name="Ezra D."/>
            <person name="Gonzalez J."/>
            <person name="Henrissat B."/>
            <person name="Kuo A."/>
            <person name="Liang C."/>
            <person name="Lipzen A."/>
            <person name="Lutzoni F."/>
            <person name="Magnuson J."/>
            <person name="Mondo S."/>
            <person name="Nolan M."/>
            <person name="Ohm R."/>
            <person name="Pangilinan J."/>
            <person name="Park H.-J."/>
            <person name="Ramirez L."/>
            <person name="Alfaro M."/>
            <person name="Sun H."/>
            <person name="Tritt A."/>
            <person name="Yoshinaga Y."/>
            <person name="Zwiers L.-H."/>
            <person name="Turgeon B."/>
            <person name="Goodwin S."/>
            <person name="Spatafora J."/>
            <person name="Crous P."/>
            <person name="Grigoriev I."/>
        </authorList>
    </citation>
    <scope>NUCLEOTIDE SEQUENCE</scope>
    <source>
        <strain evidence="1">CBS 122368</strain>
    </source>
</reference>
<keyword evidence="2" id="KW-1185">Reference proteome</keyword>
<sequence length="124" mass="14300">MQLSRYVFRFAWILCIKASPYLHHAALLFSTTQCSFDMPELLINRGSIFNLFSARVDGYEFKEQYGHFACAVVGFPDTARPWLLAPSITRRKKYKPKSKIDVSTHATCPWFCDTLFSSLNIGFF</sequence>
<evidence type="ECO:0000313" key="2">
    <source>
        <dbReference type="Proteomes" id="UP000800094"/>
    </source>
</evidence>
<organism evidence="1 2">
    <name type="scientific">Trematosphaeria pertusa</name>
    <dbReference type="NCBI Taxonomy" id="390896"/>
    <lineage>
        <taxon>Eukaryota</taxon>
        <taxon>Fungi</taxon>
        <taxon>Dikarya</taxon>
        <taxon>Ascomycota</taxon>
        <taxon>Pezizomycotina</taxon>
        <taxon>Dothideomycetes</taxon>
        <taxon>Pleosporomycetidae</taxon>
        <taxon>Pleosporales</taxon>
        <taxon>Massarineae</taxon>
        <taxon>Trematosphaeriaceae</taxon>
        <taxon>Trematosphaeria</taxon>
    </lineage>
</organism>
<evidence type="ECO:0000313" key="1">
    <source>
        <dbReference type="EMBL" id="KAF2251677.1"/>
    </source>
</evidence>
<dbReference type="Proteomes" id="UP000800094">
    <property type="component" value="Unassembled WGS sequence"/>
</dbReference>
<accession>A0A6A6IN63</accession>
<dbReference type="GeneID" id="54586244"/>